<keyword evidence="12" id="KW-1185">Reference proteome</keyword>
<dbReference type="SUPFAM" id="SSF55271">
    <property type="entry name" value="DNA repair protein MutS, domain I"/>
    <property type="match status" value="1"/>
</dbReference>
<dbReference type="Gene3D" id="3.30.420.110">
    <property type="entry name" value="MutS, connector domain"/>
    <property type="match status" value="1"/>
</dbReference>
<name>A0A2T9ZAC2_9FUNG</name>
<keyword evidence="6 8" id="KW-0234">DNA repair</keyword>
<dbReference type="GO" id="GO:0005524">
    <property type="term" value="F:ATP binding"/>
    <property type="evidence" value="ECO:0007669"/>
    <property type="project" value="UniProtKB-UniRule"/>
</dbReference>
<dbReference type="GO" id="GO:0006298">
    <property type="term" value="P:mismatch repair"/>
    <property type="evidence" value="ECO:0007669"/>
    <property type="project" value="InterPro"/>
</dbReference>
<evidence type="ECO:0000256" key="5">
    <source>
        <dbReference type="ARBA" id="ARBA00023125"/>
    </source>
</evidence>
<dbReference type="Pfam" id="PF01624">
    <property type="entry name" value="MutS_I"/>
    <property type="match status" value="1"/>
</dbReference>
<dbReference type="PANTHER" id="PTHR11361:SF122">
    <property type="entry name" value="DNA MISMATCH REPAIR PROTEIN MSH3"/>
    <property type="match status" value="1"/>
</dbReference>
<dbReference type="InterPro" id="IPR000432">
    <property type="entry name" value="DNA_mismatch_repair_MutS_C"/>
</dbReference>
<evidence type="ECO:0000313" key="12">
    <source>
        <dbReference type="Proteomes" id="UP000245609"/>
    </source>
</evidence>
<dbReference type="Pfam" id="PF00488">
    <property type="entry name" value="MutS_V"/>
    <property type="match status" value="1"/>
</dbReference>
<dbReference type="PROSITE" id="PS00486">
    <property type="entry name" value="DNA_MISMATCH_REPAIR_2"/>
    <property type="match status" value="1"/>
</dbReference>
<organism evidence="11 12">
    <name type="scientific">Smittium megazygosporum</name>
    <dbReference type="NCBI Taxonomy" id="133381"/>
    <lineage>
        <taxon>Eukaryota</taxon>
        <taxon>Fungi</taxon>
        <taxon>Fungi incertae sedis</taxon>
        <taxon>Zoopagomycota</taxon>
        <taxon>Kickxellomycotina</taxon>
        <taxon>Harpellomycetes</taxon>
        <taxon>Harpellales</taxon>
        <taxon>Legeriomycetaceae</taxon>
        <taxon>Smittium</taxon>
    </lineage>
</organism>
<reference evidence="11 12" key="1">
    <citation type="journal article" date="2018" name="MBio">
        <title>Comparative Genomics Reveals the Core Gene Toolbox for the Fungus-Insect Symbiosis.</title>
        <authorList>
            <person name="Wang Y."/>
            <person name="Stata M."/>
            <person name="Wang W."/>
            <person name="Stajich J.E."/>
            <person name="White M.M."/>
            <person name="Moncalvo J.M."/>
        </authorList>
    </citation>
    <scope>NUCLEOTIDE SEQUENCE [LARGE SCALE GENOMIC DNA]</scope>
    <source>
        <strain evidence="11 12">SC-DP-2</strain>
    </source>
</reference>
<dbReference type="InterPro" id="IPR017261">
    <property type="entry name" value="DNA_mismatch_repair_MutS/MSH"/>
</dbReference>
<evidence type="ECO:0000256" key="7">
    <source>
        <dbReference type="ARBA" id="ARBA00025902"/>
    </source>
</evidence>
<evidence type="ECO:0000256" key="2">
    <source>
        <dbReference type="ARBA" id="ARBA00022741"/>
    </source>
</evidence>
<dbReference type="InterPro" id="IPR016151">
    <property type="entry name" value="DNA_mismatch_repair_MutS_N"/>
</dbReference>
<evidence type="ECO:0000256" key="3">
    <source>
        <dbReference type="ARBA" id="ARBA00022763"/>
    </source>
</evidence>
<dbReference type="AlphaFoldDB" id="A0A2T9ZAC2"/>
<dbReference type="SUPFAM" id="SSF52540">
    <property type="entry name" value="P-loop containing nucleoside triphosphate hydrolases"/>
    <property type="match status" value="1"/>
</dbReference>
<dbReference type="InterPro" id="IPR045076">
    <property type="entry name" value="MutS"/>
</dbReference>
<dbReference type="STRING" id="133381.A0A2T9ZAC2"/>
<feature type="region of interest" description="Disordered" evidence="9">
    <location>
        <begin position="116"/>
        <end position="147"/>
    </location>
</feature>
<evidence type="ECO:0000256" key="4">
    <source>
        <dbReference type="ARBA" id="ARBA00022840"/>
    </source>
</evidence>
<dbReference type="GO" id="GO:0006312">
    <property type="term" value="P:mitotic recombination"/>
    <property type="evidence" value="ECO:0007669"/>
    <property type="project" value="TreeGrafter"/>
</dbReference>
<dbReference type="SMART" id="SM00534">
    <property type="entry name" value="MUTSac"/>
    <property type="match status" value="1"/>
</dbReference>
<keyword evidence="5 8" id="KW-0238">DNA-binding</keyword>
<feature type="compositionally biased region" description="Basic and acidic residues" evidence="9">
    <location>
        <begin position="121"/>
        <end position="130"/>
    </location>
</feature>
<evidence type="ECO:0000256" key="8">
    <source>
        <dbReference type="PIRNR" id="PIRNR037677"/>
    </source>
</evidence>
<dbReference type="InterPro" id="IPR007860">
    <property type="entry name" value="DNA_mmatch_repair_MutS_con_dom"/>
</dbReference>
<dbReference type="InterPro" id="IPR036187">
    <property type="entry name" value="DNA_mismatch_repair_MutS_sf"/>
</dbReference>
<dbReference type="InterPro" id="IPR007695">
    <property type="entry name" value="DNA_mismatch_repair_MutS-lik_N"/>
</dbReference>
<dbReference type="SUPFAM" id="SSF48334">
    <property type="entry name" value="DNA repair protein MutS, domain III"/>
    <property type="match status" value="1"/>
</dbReference>
<comment type="subunit">
    <text evidence="7">Heterodimer consisting of MSH2-MSH3 (MutS beta). Forms a ternary complex with MutL alpha (MLH1-PMS1).</text>
</comment>
<keyword evidence="2 8" id="KW-0547">Nucleotide-binding</keyword>
<evidence type="ECO:0000256" key="6">
    <source>
        <dbReference type="ARBA" id="ARBA00023204"/>
    </source>
</evidence>
<evidence type="ECO:0000256" key="1">
    <source>
        <dbReference type="ARBA" id="ARBA00007094"/>
    </source>
</evidence>
<dbReference type="InterPro" id="IPR007696">
    <property type="entry name" value="DNA_mismatch_repair_MutS_core"/>
</dbReference>
<dbReference type="PANTHER" id="PTHR11361">
    <property type="entry name" value="DNA MISMATCH REPAIR PROTEIN MUTS FAMILY MEMBER"/>
    <property type="match status" value="1"/>
</dbReference>
<dbReference type="GO" id="GO:0030983">
    <property type="term" value="F:mismatched DNA binding"/>
    <property type="evidence" value="ECO:0007669"/>
    <property type="project" value="UniProtKB-UniRule"/>
</dbReference>
<evidence type="ECO:0000259" key="10">
    <source>
        <dbReference type="PROSITE" id="PS00486"/>
    </source>
</evidence>
<gene>
    <name evidence="11" type="ORF">BB560_004055</name>
</gene>
<accession>A0A2T9ZAC2</accession>
<comment type="caution">
    <text evidence="11">The sequence shown here is derived from an EMBL/GenBank/DDBJ whole genome shotgun (WGS) entry which is preliminary data.</text>
</comment>
<dbReference type="FunFam" id="3.40.1170.10:FF:000004">
    <property type="entry name" value="DNA mismatch repair protein"/>
    <property type="match status" value="1"/>
</dbReference>
<dbReference type="PIRSF" id="PIRSF037677">
    <property type="entry name" value="DNA_mis_repair_Msh6"/>
    <property type="match status" value="1"/>
</dbReference>
<evidence type="ECO:0000256" key="9">
    <source>
        <dbReference type="SAM" id="MobiDB-lite"/>
    </source>
</evidence>
<dbReference type="InterPro" id="IPR036678">
    <property type="entry name" value="MutS_con_dom_sf"/>
</dbReference>
<dbReference type="Pfam" id="PF05188">
    <property type="entry name" value="MutS_II"/>
    <property type="match status" value="1"/>
</dbReference>
<dbReference type="EMBL" id="MBFS01001007">
    <property type="protein sequence ID" value="PVV01524.1"/>
    <property type="molecule type" value="Genomic_DNA"/>
</dbReference>
<dbReference type="OrthoDB" id="10252754at2759"/>
<dbReference type="InterPro" id="IPR027417">
    <property type="entry name" value="P-loop_NTPase"/>
</dbReference>
<comment type="function">
    <text evidence="8">Component of the post-replicative DNA mismatch repair system (MMR).</text>
</comment>
<keyword evidence="4 8" id="KW-0067">ATP-binding</keyword>
<proteinExistence type="inferred from homology"/>
<dbReference type="GO" id="GO:0140664">
    <property type="term" value="F:ATP-dependent DNA damage sensor activity"/>
    <property type="evidence" value="ECO:0007669"/>
    <property type="project" value="InterPro"/>
</dbReference>
<sequence>MSKSKKQNKGQKTLSSYFSSIPKINQLDLESGITDQGSFISKALENSPKSKYIPNKNKFQIVNKSPNAFQSDIYKRDFSQKDTSTSEDNLPALRNSQMVIDLDSDSEIFPKQTQFSKYIHQKTDTRGEPNKKRKLEPETLPSVESINDTIFQPTSLSKFEFNSGNRNDSISTASSKNLSSAEKIGSSKNSIDFPNQKSEKFQINDLLNPIKNIKYTPLELQVIQIKKDNPDVLLAVEVGYKYKFFGNDAIIASKVLGIMCFTSQNFKSCSIPVHRIMLHARRLVYAGHKVGIVNQTETSAIKSAGNNKSAPFERKLLHIYTRGTLIGEVFDSFQNQDDGDDPAGLVDSSGGGYILSLVDFPVKSSDKTSIGVVAADPSTGSIIYDSFEDDFSRKELATRFAHLNPVEVVLSLDSSPDTSKFIKYYNSTNTFRIEKYDQLSISNAMGQMVDEFTKINASSALNQILSGVENSVIVALELLFRYLKQFKLETIFCSNEYLSAQNQAIFLPGSTSQFDKNNFNSKPSISSDTEKEQSNAGTNCLISPSFDRLSPVLVPFTSYNYMALDSNSFSNLQIFSSNNSIFASELSNPSSKKNTSFLQEQQTTKTNIPSCLFELLNHTITPIGYRVLFNWLQKPLIQSNLISERLQVVELISESEKFLLLEKGSKLSSTNSLSIEYLNSLDSGKEIQTASLSWLLKQVKSILYSIVNLESGLCRIRCEKANPAEVVRILTSFYRAVSLFSEEKFQNSNLTKDQIFLSKVKEFSESKNSELKSLLKIVEYSKLEPFIKILLGCINKESAKTSNWEKLFSFDDSTEESEATQQKKEFESFSDKDTSNLNTTLENEEINNIWNKSLEPYVENYKKAILNLEDIWKTEAEVFKDPKIKPKSVLVSFRNSKFTTETICVYFEELKGLTKCIGIWDAYISLGYVARLDGYCKPKILNFSQDKGSKDHVTDGVRSMILTGPNMGGKSTFIRTVGILAVMAQIGSFVPATEMELTPLDGIYIRMGAYDQIMQNQSTFMVEMMETSKVIQKSTMRSLVILDELGRGTGTIDGSAIASATLEYLLDGGSCGNEENEEKCFSSNGLIGPTQKRDDCNYNHTGSSLAESYKGPLVLFVTHYAHLVEQFSCSRYMNIAKPYFVSYIKCGKSGNKTNENEDSSAEGYNDDIIFLYKLVEGINTESYGIQVAKMSGIRKSILDNAFKISKNMKTQIDKKISSKK</sequence>
<protein>
    <recommendedName>
        <fullName evidence="8">DNA mismatch repair protein</fullName>
    </recommendedName>
</protein>
<dbReference type="Pfam" id="PF05192">
    <property type="entry name" value="MutS_III"/>
    <property type="match status" value="1"/>
</dbReference>
<dbReference type="Gene3D" id="3.40.50.300">
    <property type="entry name" value="P-loop containing nucleotide triphosphate hydrolases"/>
    <property type="match status" value="1"/>
</dbReference>
<dbReference type="Gene3D" id="3.40.1170.10">
    <property type="entry name" value="DNA repair protein MutS, domain I"/>
    <property type="match status" value="1"/>
</dbReference>
<dbReference type="Gene3D" id="1.10.1420.10">
    <property type="match status" value="1"/>
</dbReference>
<dbReference type="GO" id="GO:0005634">
    <property type="term" value="C:nucleus"/>
    <property type="evidence" value="ECO:0007669"/>
    <property type="project" value="TreeGrafter"/>
</dbReference>
<keyword evidence="3 8" id="KW-0227">DNA damage</keyword>
<dbReference type="SMART" id="SM00533">
    <property type="entry name" value="MUTSd"/>
    <property type="match status" value="1"/>
</dbReference>
<evidence type="ECO:0000313" key="11">
    <source>
        <dbReference type="EMBL" id="PVV01524.1"/>
    </source>
</evidence>
<dbReference type="Proteomes" id="UP000245609">
    <property type="component" value="Unassembled WGS sequence"/>
</dbReference>
<comment type="similarity">
    <text evidence="1">Belongs to the DNA mismatch repair MutS family. MSH3 subfamily.</text>
</comment>
<feature type="domain" description="DNA mismatch repair proteins mutS family" evidence="10">
    <location>
        <begin position="1038"/>
        <end position="1054"/>
    </location>
</feature>